<dbReference type="EMBL" id="KU935715">
    <property type="protein sequence ID" value="AND75233.1"/>
    <property type="molecule type" value="Genomic_DNA"/>
</dbReference>
<reference evidence="2" key="1">
    <citation type="submission" date="2016-03" db="EMBL/GenBank/DDBJ databases">
        <title>Characterization of Acinetobacter baumannii phage vB_AbaM_ME3.</title>
        <authorList>
            <person name="Buttimer C.T.H."/>
            <person name="Elbreki M."/>
            <person name="Coffey A."/>
        </authorList>
    </citation>
    <scope>NUCLEOTIDE SEQUENCE [LARGE SCALE GENOMIC DNA]</scope>
</reference>
<gene>
    <name evidence="1" type="ORF">ME3_72</name>
</gene>
<accession>A0A172Q0C8</accession>
<organism evidence="1 2">
    <name type="scientific">Acinetobacter phage vB_AbaM_ME3</name>
    <dbReference type="NCBI Taxonomy" id="1837876"/>
    <lineage>
        <taxon>Viruses</taxon>
        <taxon>Duplodnaviria</taxon>
        <taxon>Heunggongvirae</taxon>
        <taxon>Uroviricota</taxon>
        <taxon>Caudoviricetes</taxon>
        <taxon>Metrivirus</taxon>
        <taxon>Metrivirus ME3</taxon>
    </lineage>
</organism>
<evidence type="ECO:0000313" key="1">
    <source>
        <dbReference type="EMBL" id="AND75233.1"/>
    </source>
</evidence>
<sequence length="156" mass="18271">MSDVHLDATREVAFNYLRKTNRMLIINDKDDKFFHNFNNKYRVCNVLLIGSDYDSIPYTAGYSVTNMGFGLKQNFEDGCLNHPVDVLYVDLTTQYNLSTYLDYSIDEDSLIIIKVKSPNDLPELPEAFKDYKENMFYIGDWNKNHKADSQYYLVMI</sequence>
<dbReference type="Proteomes" id="UP000225947">
    <property type="component" value="Segment"/>
</dbReference>
<protein>
    <submittedName>
        <fullName evidence="1">Uncharacterized protein</fullName>
    </submittedName>
</protein>
<keyword evidence="2" id="KW-1185">Reference proteome</keyword>
<name>A0A172Q0C8_9CAUD</name>
<evidence type="ECO:0000313" key="2">
    <source>
        <dbReference type="Proteomes" id="UP000225947"/>
    </source>
</evidence>
<proteinExistence type="predicted"/>